<evidence type="ECO:0000256" key="5">
    <source>
        <dbReference type="ARBA" id="ARBA00023136"/>
    </source>
</evidence>
<feature type="transmembrane region" description="Helical" evidence="7">
    <location>
        <begin position="79"/>
        <end position="98"/>
    </location>
</feature>
<protein>
    <recommendedName>
        <fullName evidence="10">Proteolipid membrane potential modulator</fullName>
    </recommendedName>
</protein>
<feature type="transmembrane region" description="Helical" evidence="7">
    <location>
        <begin position="55"/>
        <end position="73"/>
    </location>
</feature>
<feature type="compositionally biased region" description="Basic and acidic residues" evidence="6">
    <location>
        <begin position="1"/>
        <end position="10"/>
    </location>
</feature>
<accession>A0AA36D5D5</accession>
<evidence type="ECO:0000256" key="3">
    <source>
        <dbReference type="ARBA" id="ARBA00022692"/>
    </source>
</evidence>
<dbReference type="AlphaFoldDB" id="A0AA36D5D5"/>
<comment type="similarity">
    <text evidence="2">Belongs to the UPF0057 (PMP3) family.</text>
</comment>
<dbReference type="Proteomes" id="UP001177023">
    <property type="component" value="Unassembled WGS sequence"/>
</dbReference>
<dbReference type="InterPro" id="IPR000612">
    <property type="entry name" value="PMP3"/>
</dbReference>
<dbReference type="PANTHER" id="PTHR21659:SF42">
    <property type="entry name" value="UPF0057 MEMBRANE PROTEIN ZK632.10-RELATED"/>
    <property type="match status" value="1"/>
</dbReference>
<reference evidence="8" key="1">
    <citation type="submission" date="2023-06" db="EMBL/GenBank/DDBJ databases">
        <authorList>
            <person name="Delattre M."/>
        </authorList>
    </citation>
    <scope>NUCLEOTIDE SEQUENCE</scope>
    <source>
        <strain evidence="8">AF72</strain>
    </source>
</reference>
<dbReference type="EMBL" id="CATQJA010002659">
    <property type="protein sequence ID" value="CAJ0579989.1"/>
    <property type="molecule type" value="Genomic_DNA"/>
</dbReference>
<keyword evidence="9" id="KW-1185">Reference proteome</keyword>
<dbReference type="Pfam" id="PF01679">
    <property type="entry name" value="Pmp3"/>
    <property type="match status" value="1"/>
</dbReference>
<proteinExistence type="inferred from homology"/>
<evidence type="ECO:0000256" key="6">
    <source>
        <dbReference type="SAM" id="MobiDB-lite"/>
    </source>
</evidence>
<comment type="caution">
    <text evidence="8">The sequence shown here is derived from an EMBL/GenBank/DDBJ whole genome shotgun (WGS) entry which is preliminary data.</text>
</comment>
<evidence type="ECO:0000313" key="9">
    <source>
        <dbReference type="Proteomes" id="UP001177023"/>
    </source>
</evidence>
<evidence type="ECO:0000313" key="8">
    <source>
        <dbReference type="EMBL" id="CAJ0579989.1"/>
    </source>
</evidence>
<organism evidence="8 9">
    <name type="scientific">Mesorhabditis spiculigera</name>
    <dbReference type="NCBI Taxonomy" id="96644"/>
    <lineage>
        <taxon>Eukaryota</taxon>
        <taxon>Metazoa</taxon>
        <taxon>Ecdysozoa</taxon>
        <taxon>Nematoda</taxon>
        <taxon>Chromadorea</taxon>
        <taxon>Rhabditida</taxon>
        <taxon>Rhabditina</taxon>
        <taxon>Rhabditomorpha</taxon>
        <taxon>Rhabditoidea</taxon>
        <taxon>Rhabditidae</taxon>
        <taxon>Mesorhabditinae</taxon>
        <taxon>Mesorhabditis</taxon>
    </lineage>
</organism>
<dbReference type="GO" id="GO:0016020">
    <property type="term" value="C:membrane"/>
    <property type="evidence" value="ECO:0007669"/>
    <property type="project" value="UniProtKB-SubCell"/>
</dbReference>
<gene>
    <name evidence="8" type="ORF">MSPICULIGERA_LOCUS18192</name>
</gene>
<name>A0AA36D5D5_9BILA</name>
<dbReference type="PANTHER" id="PTHR21659">
    <property type="entry name" value="HYDROPHOBIC PROTEIN RCI2 LOW TEMPERATURE AND SALT RESPONSIVE PROTEIN LTI6 -RELATED"/>
    <property type="match status" value="1"/>
</dbReference>
<sequence>MFAKNDEGKDKARKSSSGSTIPACTLWFPLLEGVPKSSELFLLPKKFIYSKMAEFWQCCCLIFSPPMTVALATGDGKKMCIATLLTMLFYIPGLIYAINQMNEGR</sequence>
<evidence type="ECO:0000256" key="1">
    <source>
        <dbReference type="ARBA" id="ARBA00004370"/>
    </source>
</evidence>
<evidence type="ECO:0000256" key="7">
    <source>
        <dbReference type="SAM" id="Phobius"/>
    </source>
</evidence>
<comment type="subcellular location">
    <subcellularLocation>
        <location evidence="1">Membrane</location>
    </subcellularLocation>
</comment>
<feature type="region of interest" description="Disordered" evidence="6">
    <location>
        <begin position="1"/>
        <end position="21"/>
    </location>
</feature>
<evidence type="ECO:0000256" key="4">
    <source>
        <dbReference type="ARBA" id="ARBA00022989"/>
    </source>
</evidence>
<keyword evidence="5 7" id="KW-0472">Membrane</keyword>
<evidence type="ECO:0008006" key="10">
    <source>
        <dbReference type="Google" id="ProtNLM"/>
    </source>
</evidence>
<evidence type="ECO:0000256" key="2">
    <source>
        <dbReference type="ARBA" id="ARBA00009530"/>
    </source>
</evidence>
<feature type="non-terminal residue" evidence="8">
    <location>
        <position position="105"/>
    </location>
</feature>
<keyword evidence="4 7" id="KW-1133">Transmembrane helix</keyword>
<keyword evidence="3 7" id="KW-0812">Transmembrane</keyword>